<gene>
    <name evidence="2" type="ORF">DNK06_15760</name>
</gene>
<dbReference type="AlphaFoldDB" id="A0A4Q9QK57"/>
<sequence>MEKDSQAAIKNTGVSSSDTVSISDEGRKAAFDDSAGKSTTGNASSGVEKYQIPGWQAQYMNVVKPVIGASPLASNESTGRLSSESERIEYANLIDQHYSSVLKSNGIEGVDAHYEATIVNKEFSESLRQQMKESIMGDSRLLELMSKMGKSPV</sequence>
<proteinExistence type="predicted"/>
<dbReference type="Proteomes" id="UP000292302">
    <property type="component" value="Unassembled WGS sequence"/>
</dbReference>
<dbReference type="RefSeq" id="WP_131180949.1">
    <property type="nucleotide sequence ID" value="NZ_QJUI01000013.1"/>
</dbReference>
<evidence type="ECO:0000313" key="2">
    <source>
        <dbReference type="EMBL" id="TBU76745.1"/>
    </source>
</evidence>
<feature type="compositionally biased region" description="Basic and acidic residues" evidence="1">
    <location>
        <begin position="24"/>
        <end position="35"/>
    </location>
</feature>
<organism evidence="2 3">
    <name type="scientific">Phytopseudomonas daroniae</name>
    <dbReference type="NCBI Taxonomy" id="2487519"/>
    <lineage>
        <taxon>Bacteria</taxon>
        <taxon>Pseudomonadati</taxon>
        <taxon>Pseudomonadota</taxon>
        <taxon>Gammaproteobacteria</taxon>
        <taxon>Pseudomonadales</taxon>
        <taxon>Pseudomonadaceae</taxon>
        <taxon>Phytopseudomonas</taxon>
    </lineage>
</organism>
<reference evidence="2 3" key="1">
    <citation type="submission" date="2018-06" db="EMBL/GenBank/DDBJ databases">
        <title>Three novel Pseudomonas species isolated from symptomatic oak.</title>
        <authorList>
            <person name="Bueno-Gonzalez V."/>
            <person name="Brady C."/>
        </authorList>
    </citation>
    <scope>NUCLEOTIDE SEQUENCE [LARGE SCALE GENOMIC DNA]</scope>
    <source>
        <strain evidence="2 3">P9A</strain>
    </source>
</reference>
<dbReference type="EMBL" id="QJUI01000013">
    <property type="protein sequence ID" value="TBU76745.1"/>
    <property type="molecule type" value="Genomic_DNA"/>
</dbReference>
<protein>
    <submittedName>
        <fullName evidence="2">Uncharacterized protein</fullName>
    </submittedName>
</protein>
<comment type="caution">
    <text evidence="2">The sequence shown here is derived from an EMBL/GenBank/DDBJ whole genome shotgun (WGS) entry which is preliminary data.</text>
</comment>
<name>A0A4Q9QK57_9GAMM</name>
<feature type="compositionally biased region" description="Polar residues" evidence="1">
    <location>
        <begin position="8"/>
        <end position="22"/>
    </location>
</feature>
<feature type="region of interest" description="Disordered" evidence="1">
    <location>
        <begin position="1"/>
        <end position="47"/>
    </location>
</feature>
<evidence type="ECO:0000313" key="3">
    <source>
        <dbReference type="Proteomes" id="UP000292302"/>
    </source>
</evidence>
<dbReference type="OrthoDB" id="7033222at2"/>
<keyword evidence="3" id="KW-1185">Reference proteome</keyword>
<accession>A0A4Q9QK57</accession>
<evidence type="ECO:0000256" key="1">
    <source>
        <dbReference type="SAM" id="MobiDB-lite"/>
    </source>
</evidence>
<feature type="compositionally biased region" description="Polar residues" evidence="1">
    <location>
        <begin position="36"/>
        <end position="45"/>
    </location>
</feature>